<evidence type="ECO:0000259" key="12">
    <source>
        <dbReference type="PROSITE" id="PS50885"/>
    </source>
</evidence>
<keyword evidence="7" id="KW-0418">Kinase</keyword>
<dbReference type="PROSITE" id="PS50885">
    <property type="entry name" value="HAMP"/>
    <property type="match status" value="1"/>
</dbReference>
<keyword evidence="9" id="KW-0902">Two-component regulatory system</keyword>
<dbReference type="CDD" id="cd00082">
    <property type="entry name" value="HisKA"/>
    <property type="match status" value="1"/>
</dbReference>
<accession>A0AA37WIY9</accession>
<dbReference type="SUPFAM" id="SSF47384">
    <property type="entry name" value="Homodimeric domain of signal transducing histidine kinase"/>
    <property type="match status" value="1"/>
</dbReference>
<dbReference type="InterPro" id="IPR003661">
    <property type="entry name" value="HisK_dim/P_dom"/>
</dbReference>
<evidence type="ECO:0000256" key="5">
    <source>
        <dbReference type="ARBA" id="ARBA00022679"/>
    </source>
</evidence>
<feature type="domain" description="HAMP" evidence="12">
    <location>
        <begin position="136"/>
        <end position="189"/>
    </location>
</feature>
<dbReference type="InterPro" id="IPR050428">
    <property type="entry name" value="TCS_sensor_his_kinase"/>
</dbReference>
<dbReference type="AlphaFoldDB" id="A0AA37WIY9"/>
<evidence type="ECO:0000256" key="7">
    <source>
        <dbReference type="ARBA" id="ARBA00022777"/>
    </source>
</evidence>
<dbReference type="InterPro" id="IPR036097">
    <property type="entry name" value="HisK_dim/P_sf"/>
</dbReference>
<comment type="caution">
    <text evidence="13">The sequence shown here is derived from an EMBL/GenBank/DDBJ whole genome shotgun (WGS) entry which is preliminary data.</text>
</comment>
<dbReference type="GO" id="GO:0000155">
    <property type="term" value="F:phosphorelay sensor kinase activity"/>
    <property type="evidence" value="ECO:0007669"/>
    <property type="project" value="InterPro"/>
</dbReference>
<evidence type="ECO:0000259" key="11">
    <source>
        <dbReference type="PROSITE" id="PS50109"/>
    </source>
</evidence>
<dbReference type="Gene3D" id="1.10.287.130">
    <property type="match status" value="1"/>
</dbReference>
<dbReference type="PROSITE" id="PS50109">
    <property type="entry name" value="HIS_KIN"/>
    <property type="match status" value="1"/>
</dbReference>
<evidence type="ECO:0000256" key="2">
    <source>
        <dbReference type="ARBA" id="ARBA00004370"/>
    </source>
</evidence>
<dbReference type="InterPro" id="IPR003660">
    <property type="entry name" value="HAMP_dom"/>
</dbReference>
<dbReference type="Proteomes" id="UP001156601">
    <property type="component" value="Unassembled WGS sequence"/>
</dbReference>
<comment type="catalytic activity">
    <reaction evidence="1">
        <text>ATP + protein L-histidine = ADP + protein N-phospho-L-histidine.</text>
        <dbReference type="EC" id="2.7.13.3"/>
    </reaction>
</comment>
<keyword evidence="6 10" id="KW-0812">Transmembrane</keyword>
<feature type="transmembrane region" description="Helical" evidence="10">
    <location>
        <begin position="112"/>
        <end position="134"/>
    </location>
</feature>
<dbReference type="PANTHER" id="PTHR45436">
    <property type="entry name" value="SENSOR HISTIDINE KINASE YKOH"/>
    <property type="match status" value="1"/>
</dbReference>
<dbReference type="PANTHER" id="PTHR45436:SF16">
    <property type="entry name" value="HISTIDINE KINASE"/>
    <property type="match status" value="1"/>
</dbReference>
<keyword evidence="14" id="KW-1185">Reference proteome</keyword>
<dbReference type="Pfam" id="PF00672">
    <property type="entry name" value="HAMP"/>
    <property type="match status" value="1"/>
</dbReference>
<keyword evidence="5" id="KW-0808">Transferase</keyword>
<evidence type="ECO:0000256" key="8">
    <source>
        <dbReference type="ARBA" id="ARBA00022989"/>
    </source>
</evidence>
<proteinExistence type="predicted"/>
<evidence type="ECO:0000256" key="6">
    <source>
        <dbReference type="ARBA" id="ARBA00022692"/>
    </source>
</evidence>
<protein>
    <recommendedName>
        <fullName evidence="3">histidine kinase</fullName>
        <ecNumber evidence="3">2.7.13.3</ecNumber>
    </recommendedName>
</protein>
<reference evidence="13" key="2">
    <citation type="submission" date="2023-01" db="EMBL/GenBank/DDBJ databases">
        <title>Draft genome sequence of Agaribacter marinus strain NBRC 110023.</title>
        <authorList>
            <person name="Sun Q."/>
            <person name="Mori K."/>
        </authorList>
    </citation>
    <scope>NUCLEOTIDE SEQUENCE</scope>
    <source>
        <strain evidence="13">NBRC 110023</strain>
    </source>
</reference>
<evidence type="ECO:0000313" key="14">
    <source>
        <dbReference type="Proteomes" id="UP001156601"/>
    </source>
</evidence>
<dbReference type="InterPro" id="IPR036890">
    <property type="entry name" value="HATPase_C_sf"/>
</dbReference>
<evidence type="ECO:0000256" key="3">
    <source>
        <dbReference type="ARBA" id="ARBA00012438"/>
    </source>
</evidence>
<comment type="subcellular location">
    <subcellularLocation>
        <location evidence="2">Membrane</location>
    </subcellularLocation>
</comment>
<evidence type="ECO:0000256" key="9">
    <source>
        <dbReference type="ARBA" id="ARBA00023012"/>
    </source>
</evidence>
<keyword evidence="8 10" id="KW-1133">Transmembrane helix</keyword>
<keyword evidence="4" id="KW-0597">Phosphoprotein</keyword>
<dbReference type="GO" id="GO:0005886">
    <property type="term" value="C:plasma membrane"/>
    <property type="evidence" value="ECO:0007669"/>
    <property type="project" value="TreeGrafter"/>
</dbReference>
<gene>
    <name evidence="13" type="ORF">GCM10007852_24760</name>
</gene>
<dbReference type="Gene3D" id="3.30.565.10">
    <property type="entry name" value="Histidine kinase-like ATPase, C-terminal domain"/>
    <property type="match status" value="1"/>
</dbReference>
<evidence type="ECO:0000256" key="4">
    <source>
        <dbReference type="ARBA" id="ARBA00022553"/>
    </source>
</evidence>
<dbReference type="SMART" id="SM00388">
    <property type="entry name" value="HisKA"/>
    <property type="match status" value="1"/>
</dbReference>
<evidence type="ECO:0000256" key="1">
    <source>
        <dbReference type="ARBA" id="ARBA00000085"/>
    </source>
</evidence>
<dbReference type="Pfam" id="PF02518">
    <property type="entry name" value="HATPase_c"/>
    <property type="match status" value="1"/>
</dbReference>
<dbReference type="SMART" id="SM00304">
    <property type="entry name" value="HAMP"/>
    <property type="match status" value="1"/>
</dbReference>
<dbReference type="InterPro" id="IPR005467">
    <property type="entry name" value="His_kinase_dom"/>
</dbReference>
<feature type="domain" description="Histidine kinase" evidence="11">
    <location>
        <begin position="197"/>
        <end position="397"/>
    </location>
</feature>
<dbReference type="EC" id="2.7.13.3" evidence="3"/>
<sequence length="397" mass="44400">MVYSLISFVLMYTLEDSFIEKGIVNEADYLSATYERTGTWPKTRSSNMQLHFSKSTLPKDIRSIAIEEPLRKEFFGLEGRHYHLHHVEKHPNVFLIAEVSEQLLVRPIRGGVIQFLLVSAILISTLACLIAWFIGRKTTKPLQQLATLVEDVAPEDLPEKFAQQFPNNEVGILARTLEDTLDKITQALLREKSFTRDVSHELRTPLAVIKNAIELCRARPQQPTADTAVLERIFDATDQMEKTVQTLLMLAREEHSHIKSNSTPLMPIVEKAILDNRILIEHKSLVVDIQDSCHVNIDADANVLKVVLDNLISNAFKYTESGVVKIAFTNNTLIIQDTGPGIDPAISDQVTEIGIKGQQSTGFGFGLSIVKRLCESQGWFMAVNSDSGTTVTLNFSS</sequence>
<dbReference type="InterPro" id="IPR003594">
    <property type="entry name" value="HATPase_dom"/>
</dbReference>
<dbReference type="SUPFAM" id="SSF55874">
    <property type="entry name" value="ATPase domain of HSP90 chaperone/DNA topoisomerase II/histidine kinase"/>
    <property type="match status" value="1"/>
</dbReference>
<dbReference type="RefSeq" id="WP_284217919.1">
    <property type="nucleotide sequence ID" value="NZ_BSOT01000006.1"/>
</dbReference>
<dbReference type="Pfam" id="PF00512">
    <property type="entry name" value="HisKA"/>
    <property type="match status" value="1"/>
</dbReference>
<organism evidence="13 14">
    <name type="scientific">Agaribacter marinus</name>
    <dbReference type="NCBI Taxonomy" id="1431249"/>
    <lineage>
        <taxon>Bacteria</taxon>
        <taxon>Pseudomonadati</taxon>
        <taxon>Pseudomonadota</taxon>
        <taxon>Gammaproteobacteria</taxon>
        <taxon>Alteromonadales</taxon>
        <taxon>Alteromonadaceae</taxon>
        <taxon>Agaribacter</taxon>
    </lineage>
</organism>
<evidence type="ECO:0000256" key="10">
    <source>
        <dbReference type="SAM" id="Phobius"/>
    </source>
</evidence>
<dbReference type="SMART" id="SM00387">
    <property type="entry name" value="HATPase_c"/>
    <property type="match status" value="1"/>
</dbReference>
<dbReference type="EMBL" id="BSOT01000006">
    <property type="protein sequence ID" value="GLR71568.1"/>
    <property type="molecule type" value="Genomic_DNA"/>
</dbReference>
<dbReference type="Gene3D" id="6.10.340.10">
    <property type="match status" value="1"/>
</dbReference>
<keyword evidence="10" id="KW-0472">Membrane</keyword>
<reference evidence="13" key="1">
    <citation type="journal article" date="2014" name="Int. J. Syst. Evol. Microbiol.">
        <title>Complete genome sequence of Corynebacterium casei LMG S-19264T (=DSM 44701T), isolated from a smear-ripened cheese.</title>
        <authorList>
            <consortium name="US DOE Joint Genome Institute (JGI-PGF)"/>
            <person name="Walter F."/>
            <person name="Albersmeier A."/>
            <person name="Kalinowski J."/>
            <person name="Ruckert C."/>
        </authorList>
    </citation>
    <scope>NUCLEOTIDE SEQUENCE</scope>
    <source>
        <strain evidence="13">NBRC 110023</strain>
    </source>
</reference>
<evidence type="ECO:0000313" key="13">
    <source>
        <dbReference type="EMBL" id="GLR71568.1"/>
    </source>
</evidence>
<name>A0AA37WIY9_9ALTE</name>